<dbReference type="Proteomes" id="UP000053989">
    <property type="component" value="Unassembled WGS sequence"/>
</dbReference>
<dbReference type="InParanoid" id="A0A0C2Z2W1"/>
<evidence type="ECO:0000313" key="3">
    <source>
        <dbReference type="Proteomes" id="UP000053989"/>
    </source>
</evidence>
<proteinExistence type="predicted"/>
<evidence type="ECO:0000256" key="1">
    <source>
        <dbReference type="SAM" id="Phobius"/>
    </source>
</evidence>
<accession>A0A0C2Z2W1</accession>
<keyword evidence="3" id="KW-1185">Reference proteome</keyword>
<dbReference type="HOGENOM" id="CLU_1120674_0_0_1"/>
<sequence>MKKSKANRMWPTHDLPNNPFLSDDMCVPSKKRSSQWDGLGDEGKAVGVPIVHQETPTPTAVSSYEERPTITYVLSPLRVDRINASQVSLFDLQRSTNTSWLCFEAFAGGCTVWACSRSDLDGDALTPGSNDPIGSFQVVSTWLSHAGMYPVSLFDFLRMADIYRCNLDSSASTAPSNDSTWMLRGTGGWPGRHSTVAASCAITVTVVIISIGIILTSSLALTTWRNRLFSTLKPSKDKISTHSAQDLV</sequence>
<reference evidence="2 3" key="1">
    <citation type="submission" date="2014-04" db="EMBL/GenBank/DDBJ databases">
        <authorList>
            <consortium name="DOE Joint Genome Institute"/>
            <person name="Kuo A."/>
            <person name="Kohler A."/>
            <person name="Nagy L.G."/>
            <person name="Floudas D."/>
            <person name="Copeland A."/>
            <person name="Barry K.W."/>
            <person name="Cichocki N."/>
            <person name="Veneault-Fourrey C."/>
            <person name="LaButti K."/>
            <person name="Lindquist E.A."/>
            <person name="Lipzen A."/>
            <person name="Lundell T."/>
            <person name="Morin E."/>
            <person name="Murat C."/>
            <person name="Sun H."/>
            <person name="Tunlid A."/>
            <person name="Henrissat B."/>
            <person name="Grigoriev I.V."/>
            <person name="Hibbett D.S."/>
            <person name="Martin F."/>
            <person name="Nordberg H.P."/>
            <person name="Cantor M.N."/>
            <person name="Hua S.X."/>
        </authorList>
    </citation>
    <scope>NUCLEOTIDE SEQUENCE [LARGE SCALE GENOMIC DNA]</scope>
    <source>
        <strain evidence="2 3">Foug A</strain>
    </source>
</reference>
<keyword evidence="1" id="KW-1133">Transmembrane helix</keyword>
<keyword evidence="1" id="KW-0472">Membrane</keyword>
<organism evidence="2 3">
    <name type="scientific">Scleroderma citrinum Foug A</name>
    <dbReference type="NCBI Taxonomy" id="1036808"/>
    <lineage>
        <taxon>Eukaryota</taxon>
        <taxon>Fungi</taxon>
        <taxon>Dikarya</taxon>
        <taxon>Basidiomycota</taxon>
        <taxon>Agaricomycotina</taxon>
        <taxon>Agaricomycetes</taxon>
        <taxon>Agaricomycetidae</taxon>
        <taxon>Boletales</taxon>
        <taxon>Sclerodermatineae</taxon>
        <taxon>Sclerodermataceae</taxon>
        <taxon>Scleroderma</taxon>
    </lineage>
</organism>
<dbReference type="EMBL" id="KN822120">
    <property type="protein sequence ID" value="KIM56223.1"/>
    <property type="molecule type" value="Genomic_DNA"/>
</dbReference>
<dbReference type="AlphaFoldDB" id="A0A0C2Z2W1"/>
<reference evidence="3" key="2">
    <citation type="submission" date="2015-01" db="EMBL/GenBank/DDBJ databases">
        <title>Evolutionary Origins and Diversification of the Mycorrhizal Mutualists.</title>
        <authorList>
            <consortium name="DOE Joint Genome Institute"/>
            <consortium name="Mycorrhizal Genomics Consortium"/>
            <person name="Kohler A."/>
            <person name="Kuo A."/>
            <person name="Nagy L.G."/>
            <person name="Floudas D."/>
            <person name="Copeland A."/>
            <person name="Barry K.W."/>
            <person name="Cichocki N."/>
            <person name="Veneault-Fourrey C."/>
            <person name="LaButti K."/>
            <person name="Lindquist E.A."/>
            <person name="Lipzen A."/>
            <person name="Lundell T."/>
            <person name="Morin E."/>
            <person name="Murat C."/>
            <person name="Riley R."/>
            <person name="Ohm R."/>
            <person name="Sun H."/>
            <person name="Tunlid A."/>
            <person name="Henrissat B."/>
            <person name="Grigoriev I.V."/>
            <person name="Hibbett D.S."/>
            <person name="Martin F."/>
        </authorList>
    </citation>
    <scope>NUCLEOTIDE SEQUENCE [LARGE SCALE GENOMIC DNA]</scope>
    <source>
        <strain evidence="3">Foug A</strain>
    </source>
</reference>
<keyword evidence="1" id="KW-0812">Transmembrane</keyword>
<evidence type="ECO:0000313" key="2">
    <source>
        <dbReference type="EMBL" id="KIM56223.1"/>
    </source>
</evidence>
<dbReference type="OrthoDB" id="3364608at2759"/>
<protein>
    <submittedName>
        <fullName evidence="2">Uncharacterized protein</fullName>
    </submittedName>
</protein>
<feature type="transmembrane region" description="Helical" evidence="1">
    <location>
        <begin position="196"/>
        <end position="221"/>
    </location>
</feature>
<name>A0A0C2Z2W1_9AGAM</name>
<gene>
    <name evidence="2" type="ORF">SCLCIDRAFT_29764</name>
</gene>